<dbReference type="SUPFAM" id="SSF55874">
    <property type="entry name" value="ATPase domain of HSP90 chaperone/DNA topoisomerase II/histidine kinase"/>
    <property type="match status" value="1"/>
</dbReference>
<evidence type="ECO:0000256" key="7">
    <source>
        <dbReference type="ARBA" id="ARBA00022840"/>
    </source>
</evidence>
<keyword evidence="4" id="KW-0808">Transferase</keyword>
<feature type="domain" description="Signal transduction histidine kinase subgroup 3 dimerisation and phosphoacceptor" evidence="11">
    <location>
        <begin position="271"/>
        <end position="336"/>
    </location>
</feature>
<keyword evidence="6 12" id="KW-0418">Kinase</keyword>
<evidence type="ECO:0000259" key="11">
    <source>
        <dbReference type="Pfam" id="PF07730"/>
    </source>
</evidence>
<reference evidence="12 13" key="1">
    <citation type="submission" date="2018-06" db="EMBL/GenBank/DDBJ databases">
        <title>Actinomadura craniellae sp. nov. isolated from marine sponge Craniella sp.</title>
        <authorList>
            <person name="Li L."/>
            <person name="Xu Q.H."/>
            <person name="Lin H.W."/>
            <person name="Lu Y.H."/>
        </authorList>
    </citation>
    <scope>NUCLEOTIDE SEQUENCE [LARGE SCALE GENOMIC DNA]</scope>
    <source>
        <strain evidence="12 13">LHW63021</strain>
    </source>
</reference>
<organism evidence="12 13">
    <name type="scientific">Actinomadura craniellae</name>
    <dbReference type="NCBI Taxonomy" id="2231787"/>
    <lineage>
        <taxon>Bacteria</taxon>
        <taxon>Bacillati</taxon>
        <taxon>Actinomycetota</taxon>
        <taxon>Actinomycetes</taxon>
        <taxon>Streptosporangiales</taxon>
        <taxon>Thermomonosporaceae</taxon>
        <taxon>Actinomadura</taxon>
    </lineage>
</organism>
<dbReference type="Gene3D" id="3.30.565.10">
    <property type="entry name" value="Histidine kinase-like ATPase, C-terminal domain"/>
    <property type="match status" value="1"/>
</dbReference>
<feature type="transmembrane region" description="Helical" evidence="9">
    <location>
        <begin position="216"/>
        <end position="234"/>
    </location>
</feature>
<name>A0A365H7N3_9ACTN</name>
<evidence type="ECO:0000313" key="12">
    <source>
        <dbReference type="EMBL" id="RAY14273.1"/>
    </source>
</evidence>
<evidence type="ECO:0000256" key="1">
    <source>
        <dbReference type="ARBA" id="ARBA00000085"/>
    </source>
</evidence>
<evidence type="ECO:0000313" key="13">
    <source>
        <dbReference type="Proteomes" id="UP000251891"/>
    </source>
</evidence>
<dbReference type="Pfam" id="PF07730">
    <property type="entry name" value="HisKA_3"/>
    <property type="match status" value="1"/>
</dbReference>
<evidence type="ECO:0000256" key="6">
    <source>
        <dbReference type="ARBA" id="ARBA00022777"/>
    </source>
</evidence>
<keyword evidence="9" id="KW-0812">Transmembrane</keyword>
<feature type="domain" description="Histidine kinase/HSP90-like ATPase" evidence="10">
    <location>
        <begin position="382"/>
        <end position="476"/>
    </location>
</feature>
<evidence type="ECO:0000256" key="5">
    <source>
        <dbReference type="ARBA" id="ARBA00022741"/>
    </source>
</evidence>
<feature type="transmembrane region" description="Helical" evidence="9">
    <location>
        <begin position="100"/>
        <end position="119"/>
    </location>
</feature>
<dbReference type="Pfam" id="PF02518">
    <property type="entry name" value="HATPase_c"/>
    <property type="match status" value="1"/>
</dbReference>
<keyword evidence="13" id="KW-1185">Reference proteome</keyword>
<proteinExistence type="predicted"/>
<evidence type="ECO:0000256" key="4">
    <source>
        <dbReference type="ARBA" id="ARBA00022679"/>
    </source>
</evidence>
<feature type="transmembrane region" description="Helical" evidence="9">
    <location>
        <begin position="155"/>
        <end position="180"/>
    </location>
</feature>
<dbReference type="InterPro" id="IPR036890">
    <property type="entry name" value="HATPase_C_sf"/>
</dbReference>
<dbReference type="InterPro" id="IPR011712">
    <property type="entry name" value="Sig_transdc_His_kin_sub3_dim/P"/>
</dbReference>
<evidence type="ECO:0000256" key="3">
    <source>
        <dbReference type="ARBA" id="ARBA00022553"/>
    </source>
</evidence>
<dbReference type="PANTHER" id="PTHR24421:SF10">
    <property type="entry name" value="NITRATE_NITRITE SENSOR PROTEIN NARQ"/>
    <property type="match status" value="1"/>
</dbReference>
<dbReference type="OrthoDB" id="3288457at2"/>
<gene>
    <name evidence="12" type="ORF">DPM19_14945</name>
</gene>
<dbReference type="GO" id="GO:0046983">
    <property type="term" value="F:protein dimerization activity"/>
    <property type="evidence" value="ECO:0007669"/>
    <property type="project" value="InterPro"/>
</dbReference>
<dbReference type="EMBL" id="QLYX01000006">
    <property type="protein sequence ID" value="RAY14273.1"/>
    <property type="molecule type" value="Genomic_DNA"/>
</dbReference>
<keyword evidence="9" id="KW-0472">Membrane</keyword>
<keyword evidence="9" id="KW-1133">Transmembrane helix</keyword>
<dbReference type="GO" id="GO:0005524">
    <property type="term" value="F:ATP binding"/>
    <property type="evidence" value="ECO:0007669"/>
    <property type="project" value="UniProtKB-KW"/>
</dbReference>
<dbReference type="GO" id="GO:0016020">
    <property type="term" value="C:membrane"/>
    <property type="evidence" value="ECO:0007669"/>
    <property type="project" value="InterPro"/>
</dbReference>
<evidence type="ECO:0000256" key="8">
    <source>
        <dbReference type="ARBA" id="ARBA00023012"/>
    </source>
</evidence>
<dbReference type="InterPro" id="IPR050482">
    <property type="entry name" value="Sensor_HK_TwoCompSys"/>
</dbReference>
<evidence type="ECO:0000259" key="10">
    <source>
        <dbReference type="Pfam" id="PF02518"/>
    </source>
</evidence>
<dbReference type="PANTHER" id="PTHR24421">
    <property type="entry name" value="NITRATE/NITRITE SENSOR PROTEIN NARX-RELATED"/>
    <property type="match status" value="1"/>
</dbReference>
<keyword evidence="5" id="KW-0547">Nucleotide-binding</keyword>
<sequence length="483" mass="51502">MVTRNDQTDHAPPLGQDLAPHAWRLSGRIVAGVGQILLWIITGLGRLLKPVTARITAGLYGASRRPAPRGPGGTALYEAPGPAGPLPRWIGAWREFTESWLFAPLTGVAMTLAALAELAPHDESPVSVAGAFAVAVTLPLVWRREFLRPMAAVVLAAYAASLLTGQLLLVTTTAAALFTLHSLARHLPRPSTGMLAVGGVVTIAVVYLAGDGLDPLPWYAAVLVLLAAIGLGDARRVVETAERTNAEVRERNTETLTRLSVVQREQTVMRERARIARELHDVVAHSVSMIAVQAETAPYTMDDLSKEAAQGYAEIAHTAREALVEMRRLLSVLRADAGSEPESAPQPRLERLPELIDQHRGAGGHVDMTVQGEVRGLSTTVELSAYRIVQEALTNARRHAPGAHVRVELAYLNDRLAVRVRDDGAAAPTMVLDPTGGAGGHGLVGMEERATMLGGRFAAGPADSGGFVVEAELPFAREENPRS</sequence>
<keyword evidence="3" id="KW-0597">Phosphoprotein</keyword>
<dbReference type="Gene3D" id="1.20.5.1930">
    <property type="match status" value="1"/>
</dbReference>
<keyword evidence="8" id="KW-0902">Two-component regulatory system</keyword>
<evidence type="ECO:0000256" key="2">
    <source>
        <dbReference type="ARBA" id="ARBA00012438"/>
    </source>
</evidence>
<keyword evidence="7" id="KW-0067">ATP-binding</keyword>
<dbReference type="InterPro" id="IPR003594">
    <property type="entry name" value="HATPase_dom"/>
</dbReference>
<dbReference type="AlphaFoldDB" id="A0A365H7N3"/>
<comment type="catalytic activity">
    <reaction evidence="1">
        <text>ATP + protein L-histidine = ADP + protein N-phospho-L-histidine.</text>
        <dbReference type="EC" id="2.7.13.3"/>
    </reaction>
</comment>
<dbReference type="GO" id="GO:0000155">
    <property type="term" value="F:phosphorelay sensor kinase activity"/>
    <property type="evidence" value="ECO:0007669"/>
    <property type="project" value="InterPro"/>
</dbReference>
<dbReference type="Proteomes" id="UP000251891">
    <property type="component" value="Unassembled WGS sequence"/>
</dbReference>
<feature type="transmembrane region" description="Helical" evidence="9">
    <location>
        <begin position="126"/>
        <end position="143"/>
    </location>
</feature>
<accession>A0A365H7N3</accession>
<dbReference type="CDD" id="cd16917">
    <property type="entry name" value="HATPase_UhpB-NarQ-NarX-like"/>
    <property type="match status" value="1"/>
</dbReference>
<dbReference type="EC" id="2.7.13.3" evidence="2"/>
<protein>
    <recommendedName>
        <fullName evidence="2">histidine kinase</fullName>
        <ecNumber evidence="2">2.7.13.3</ecNumber>
    </recommendedName>
</protein>
<feature type="transmembrane region" description="Helical" evidence="9">
    <location>
        <begin position="192"/>
        <end position="210"/>
    </location>
</feature>
<comment type="caution">
    <text evidence="12">The sequence shown here is derived from an EMBL/GenBank/DDBJ whole genome shotgun (WGS) entry which is preliminary data.</text>
</comment>
<evidence type="ECO:0000256" key="9">
    <source>
        <dbReference type="SAM" id="Phobius"/>
    </source>
</evidence>